<feature type="transmembrane region" description="Helical" evidence="1">
    <location>
        <begin position="88"/>
        <end position="106"/>
    </location>
</feature>
<keyword evidence="1" id="KW-0472">Membrane</keyword>
<keyword evidence="3" id="KW-1185">Reference proteome</keyword>
<proteinExistence type="predicted"/>
<evidence type="ECO:0008006" key="4">
    <source>
        <dbReference type="Google" id="ProtNLM"/>
    </source>
</evidence>
<evidence type="ECO:0000313" key="3">
    <source>
        <dbReference type="Proteomes" id="UP001600039"/>
    </source>
</evidence>
<accession>A0ABW6HQU8</accession>
<evidence type="ECO:0000313" key="2">
    <source>
        <dbReference type="EMBL" id="MFE3849028.1"/>
    </source>
</evidence>
<protein>
    <recommendedName>
        <fullName evidence="4">DUF2231 domain-containing protein</fullName>
    </recommendedName>
</protein>
<dbReference type="EMBL" id="JBHZQA010000010">
    <property type="protein sequence ID" value="MFE3849028.1"/>
    <property type="molecule type" value="Genomic_DNA"/>
</dbReference>
<dbReference type="RefSeq" id="WP_379858777.1">
    <property type="nucleotide sequence ID" value="NZ_JBHZQA010000010.1"/>
</dbReference>
<organism evidence="2 3">
    <name type="scientific">Flavobacterium fructosi</name>
    <dbReference type="NCBI Taxonomy" id="3230416"/>
    <lineage>
        <taxon>Bacteria</taxon>
        <taxon>Pseudomonadati</taxon>
        <taxon>Bacteroidota</taxon>
        <taxon>Flavobacteriia</taxon>
        <taxon>Flavobacteriales</taxon>
        <taxon>Flavobacteriaceae</taxon>
        <taxon>Flavobacterium</taxon>
    </lineage>
</organism>
<sequence>MNDAHLHMVVNHFPIIGTILGLGILITGIILKNNSVKNTAYFLFIVAALFALASMATGDGAEELVEDMPNIGKSIIHEHEEIAEKLAIALYLLGAISIMGIILTIKNHPKAKFISFVAVVIGVATTYIATLVGTSGGEIRHTEIRDDALTTKVSPAGSISKEESKENDEK</sequence>
<evidence type="ECO:0000256" key="1">
    <source>
        <dbReference type="SAM" id="Phobius"/>
    </source>
</evidence>
<reference evidence="2 3" key="1">
    <citation type="submission" date="2024-06" db="EMBL/GenBank/DDBJ databases">
        <title>Flavobacterium spp. isolated from glacier.</title>
        <authorList>
            <person name="Han D."/>
        </authorList>
    </citation>
    <scope>NUCLEOTIDE SEQUENCE [LARGE SCALE GENOMIC DNA]</scope>
    <source>
        <strain evidence="2 3">LB3P45</strain>
    </source>
</reference>
<feature type="transmembrane region" description="Helical" evidence="1">
    <location>
        <begin position="113"/>
        <end position="132"/>
    </location>
</feature>
<name>A0ABW6HQU8_9FLAO</name>
<feature type="transmembrane region" description="Helical" evidence="1">
    <location>
        <begin position="40"/>
        <end position="58"/>
    </location>
</feature>
<comment type="caution">
    <text evidence="2">The sequence shown here is derived from an EMBL/GenBank/DDBJ whole genome shotgun (WGS) entry which is preliminary data.</text>
</comment>
<dbReference type="Proteomes" id="UP001600039">
    <property type="component" value="Unassembled WGS sequence"/>
</dbReference>
<keyword evidence="1" id="KW-0812">Transmembrane</keyword>
<gene>
    <name evidence="2" type="ORF">ACFX5D_13730</name>
</gene>
<keyword evidence="1" id="KW-1133">Transmembrane helix</keyword>
<feature type="transmembrane region" description="Helical" evidence="1">
    <location>
        <begin position="12"/>
        <end position="31"/>
    </location>
</feature>